<name>A0A448XBR4_9PLAT</name>
<dbReference type="EMBL" id="CAAALY010245046">
    <property type="protein sequence ID" value="VEL33026.1"/>
    <property type="molecule type" value="Genomic_DNA"/>
</dbReference>
<dbReference type="Proteomes" id="UP000784294">
    <property type="component" value="Unassembled WGS sequence"/>
</dbReference>
<organism evidence="1 2">
    <name type="scientific">Protopolystoma xenopodis</name>
    <dbReference type="NCBI Taxonomy" id="117903"/>
    <lineage>
        <taxon>Eukaryota</taxon>
        <taxon>Metazoa</taxon>
        <taxon>Spiralia</taxon>
        <taxon>Lophotrochozoa</taxon>
        <taxon>Platyhelminthes</taxon>
        <taxon>Monogenea</taxon>
        <taxon>Polyopisthocotylea</taxon>
        <taxon>Polystomatidea</taxon>
        <taxon>Polystomatidae</taxon>
        <taxon>Protopolystoma</taxon>
    </lineage>
</organism>
<comment type="caution">
    <text evidence="1">The sequence shown here is derived from an EMBL/GenBank/DDBJ whole genome shotgun (WGS) entry which is preliminary data.</text>
</comment>
<dbReference type="AlphaFoldDB" id="A0A448XBR4"/>
<gene>
    <name evidence="1" type="ORF">PXEA_LOCUS26466</name>
</gene>
<protein>
    <submittedName>
        <fullName evidence="1">Uncharacterized protein</fullName>
    </submittedName>
</protein>
<sequence>MCPFVANRLWPHHTCYLSRPPSLSMGLSHSGLQSGFYHCLVDPLLIFLVDRFHSGDLLSEAVVCALLGPGEIAPVSEMHTGAGPE</sequence>
<accession>A0A448XBR4</accession>
<evidence type="ECO:0000313" key="2">
    <source>
        <dbReference type="Proteomes" id="UP000784294"/>
    </source>
</evidence>
<evidence type="ECO:0000313" key="1">
    <source>
        <dbReference type="EMBL" id="VEL33026.1"/>
    </source>
</evidence>
<keyword evidence="2" id="KW-1185">Reference proteome</keyword>
<reference evidence="1" key="1">
    <citation type="submission" date="2018-11" db="EMBL/GenBank/DDBJ databases">
        <authorList>
            <consortium name="Pathogen Informatics"/>
        </authorList>
    </citation>
    <scope>NUCLEOTIDE SEQUENCE</scope>
</reference>
<proteinExistence type="predicted"/>